<dbReference type="RefSeq" id="WP_018371610.1">
    <property type="nucleotide sequence ID" value="NZ_UHFR01000005.1"/>
</dbReference>
<reference evidence="1" key="1">
    <citation type="submission" date="2018-06" db="EMBL/GenBank/DDBJ databases">
        <authorList>
            <consortium name="Pathogen Informatics"/>
            <person name="Doyle S."/>
        </authorList>
    </citation>
    <scope>NUCLEOTIDE SEQUENCE [LARGE SCALE GENOMIC DNA]</scope>
    <source>
        <strain evidence="1">NCTC13765</strain>
    </source>
</reference>
<sequence length="170" mass="19595">MKKENLQNGDLIFVRSQSEIAEAIQVATGTYNHVALYFNGQVYHATVDRGVIKEPLADFLKPEEVYAFYRYLQLDEKELLARAEQHLGKPYNHSFYPEQDAFYCSEYIAEILPLFETIPMKFGDEKHQISPFWQEYYRSLGLEVPLGQAGTNPSQLAQSTLLTYQGELDD</sequence>
<evidence type="ECO:0000313" key="2">
    <source>
        <dbReference type="Proteomes" id="UP000254634"/>
    </source>
</evidence>
<dbReference type="Proteomes" id="UP000254634">
    <property type="component" value="Unassembled WGS sequence"/>
</dbReference>
<dbReference type="InterPro" id="IPR038765">
    <property type="entry name" value="Papain-like_cys_pep_sf"/>
</dbReference>
<dbReference type="EC" id="6.3.2.13" evidence="1"/>
<proteinExistence type="predicted"/>
<dbReference type="GO" id="GO:0008765">
    <property type="term" value="F:UDP-N-acetylmuramoylalanyl-D-glutamate-2,6-diaminopimelate ligase activity"/>
    <property type="evidence" value="ECO:0007669"/>
    <property type="project" value="UniProtKB-EC"/>
</dbReference>
<dbReference type="STRING" id="1123307.GCA_000380065_00914"/>
<dbReference type="InterPro" id="IPR024453">
    <property type="entry name" value="Peptidase_C92"/>
</dbReference>
<organism evidence="1 2">
    <name type="scientific">Streptococcus massiliensis</name>
    <dbReference type="NCBI Taxonomy" id="313439"/>
    <lineage>
        <taxon>Bacteria</taxon>
        <taxon>Bacillati</taxon>
        <taxon>Bacillota</taxon>
        <taxon>Bacilli</taxon>
        <taxon>Lactobacillales</taxon>
        <taxon>Streptococcaceae</taxon>
        <taxon>Streptococcus</taxon>
    </lineage>
</organism>
<accession>A0A380KZB7</accession>
<dbReference type="SUPFAM" id="SSF54001">
    <property type="entry name" value="Cysteine proteinases"/>
    <property type="match status" value="1"/>
</dbReference>
<evidence type="ECO:0000313" key="1">
    <source>
        <dbReference type="EMBL" id="SUN77344.1"/>
    </source>
</evidence>
<dbReference type="AlphaFoldDB" id="A0A380KZB7"/>
<keyword evidence="2" id="KW-1185">Reference proteome</keyword>
<dbReference type="EMBL" id="UHFR01000005">
    <property type="protein sequence ID" value="SUN77344.1"/>
    <property type="molecule type" value="Genomic_DNA"/>
</dbReference>
<dbReference type="Gene3D" id="3.90.1720.10">
    <property type="entry name" value="endopeptidase domain like (from Nostoc punctiforme)"/>
    <property type="match status" value="1"/>
</dbReference>
<dbReference type="OrthoDB" id="195541at2"/>
<dbReference type="Pfam" id="PF05708">
    <property type="entry name" value="Peptidase_C92"/>
    <property type="match status" value="1"/>
</dbReference>
<name>A0A380KZB7_9STRE</name>
<gene>
    <name evidence="1" type="primary">murE2</name>
    <name evidence="1" type="ORF">NCTC13765_01862</name>
</gene>
<keyword evidence="1" id="KW-0436">Ligase</keyword>
<protein>
    <submittedName>
        <fullName evidence="1">UDP-N-acetylmuramoylalanyl-D-glutamate--2, 6-diaminopimelate ligase</fullName>
        <ecNumber evidence="1">6.3.2.13</ecNumber>
    </submittedName>
</protein>